<accession>A0A1E3AB44</accession>
<comment type="caution">
    <text evidence="3">The sequence shown here is derived from an EMBL/GenBank/DDBJ whole genome shotgun (WGS) entry which is preliminary data.</text>
</comment>
<dbReference type="AlphaFoldDB" id="A0A1E3AB44"/>
<dbReference type="Gene3D" id="1.50.10.10">
    <property type="match status" value="1"/>
</dbReference>
<dbReference type="InterPro" id="IPR035396">
    <property type="entry name" value="Bac_rhamnosid6H"/>
</dbReference>
<dbReference type="Gene3D" id="2.60.420.10">
    <property type="entry name" value="Maltose phosphorylase, domain 3"/>
    <property type="match status" value="1"/>
</dbReference>
<dbReference type="PANTHER" id="PTHR34987">
    <property type="entry name" value="C, PUTATIVE (AFU_ORTHOLOGUE AFUA_3G02880)-RELATED"/>
    <property type="match status" value="1"/>
</dbReference>
<dbReference type="PANTHER" id="PTHR34987:SF6">
    <property type="entry name" value="ALPHA-L-RHAMNOSIDASE SIX-HAIRPIN GLYCOSIDASE DOMAIN-CONTAINING PROTEIN"/>
    <property type="match status" value="1"/>
</dbReference>
<dbReference type="Proteomes" id="UP000094067">
    <property type="component" value="Unassembled WGS sequence"/>
</dbReference>
<dbReference type="PATRIC" id="fig|1432052.4.peg.1926"/>
<dbReference type="InterPro" id="IPR008928">
    <property type="entry name" value="6-hairpin_glycosidase_sf"/>
</dbReference>
<reference evidence="3 4" key="1">
    <citation type="submission" date="2016-07" db="EMBL/GenBank/DDBJ databases">
        <title>Characterization of isolates of Eisenbergiella tayi derived from blood cultures, using whole genome sequencing.</title>
        <authorList>
            <person name="Burdz T."/>
            <person name="Wiebe D."/>
            <person name="Huynh C."/>
            <person name="Bernard K."/>
        </authorList>
    </citation>
    <scope>NUCLEOTIDE SEQUENCE [LARGE SCALE GENOMIC DNA]</scope>
    <source>
        <strain evidence="3 4">NML 110608</strain>
    </source>
</reference>
<name>A0A1E3AB44_9FIRM</name>
<dbReference type="Gene3D" id="2.60.120.260">
    <property type="entry name" value="Galactose-binding domain-like"/>
    <property type="match status" value="2"/>
</dbReference>
<dbReference type="Pfam" id="PF21209">
    <property type="entry name" value="Bac_rhamnosid-like_N"/>
    <property type="match status" value="1"/>
</dbReference>
<dbReference type="SUPFAM" id="SSF48208">
    <property type="entry name" value="Six-hairpin glycosidases"/>
    <property type="match status" value="1"/>
</dbReference>
<feature type="domain" description="Alpha-L-rhamnosidase six-hairpin glycosidase" evidence="1">
    <location>
        <begin position="290"/>
        <end position="617"/>
    </location>
</feature>
<evidence type="ECO:0000259" key="1">
    <source>
        <dbReference type="Pfam" id="PF17389"/>
    </source>
</evidence>
<proteinExistence type="predicted"/>
<protein>
    <submittedName>
        <fullName evidence="3">Bacterial alpha-L-rhamnosidase</fullName>
    </submittedName>
</protein>
<evidence type="ECO:0000259" key="2">
    <source>
        <dbReference type="Pfam" id="PF21209"/>
    </source>
</evidence>
<sequence>MANWIWYPGDFEIYHGMRQNFDREERGFFWPAYWHIADCRRHVVFHGAFAPDRETRFRVTAKGIGHVLVKWQAEAPEWFPKGQVFYQERKYRIGEWITCQAKEIAVDVVLGNRTGLPCIYVEGEIICSGKDWTVSDFIKPAVPVGYNDMYVRSGQDPQEFEYTCESCSPVSQDERDGGILYDFGREITADTLIHIDGAIRPEKVTLCYGESRAEALDTELCYLKQVLDIPGEAEAAALTYRTDSPFGKWDTGRCYHTRLRAFRYLFIPEKEAASLIRPEALYKYVDFPKRSGFSGSDELVNRIWNVADTTFRLASGIFFLDGIKRDRWIWSGDAYQSYYINQYLFFDKDICKRTILALRGNDPVTEHINTILDYSLYWIISLENYYNMSGDLEFIRMIYPKMESLMHYCMEQTDEQGFLYGREGDWVYIDWAEMDKEGTLCAEQMLLARSYEAMAAVRRLLGLGEEEFVRKKELLLSRIRRFFWDEEKGAFIDSYQSGRRKVTRHANIFAIIFGFADSEETGSILENVLLNEEIPAITTPYFKFYELEALAMLGRFDVVMESIRSYWGGMLEQGASTFWEEYKPGQPEEEQYGMYGDKYGKSLCHAWGASPIYLIGRYCMGVRPTSAAYDTFEAAPQLDLFGHFSCFFPVGQGTVWMDWKDGVLDVYTDKEGGVLKADGREYPLVPMQHVIINRK</sequence>
<evidence type="ECO:0000313" key="4">
    <source>
        <dbReference type="Proteomes" id="UP000094067"/>
    </source>
</evidence>
<feature type="domain" description="Alpha-rhamnosidase-like N-terminal" evidence="2">
    <location>
        <begin position="153"/>
        <end position="231"/>
    </location>
</feature>
<evidence type="ECO:0000313" key="3">
    <source>
        <dbReference type="EMBL" id="ODM05839.1"/>
    </source>
</evidence>
<dbReference type="InterPro" id="IPR012341">
    <property type="entry name" value="6hp_glycosidase-like_sf"/>
</dbReference>
<dbReference type="InterPro" id="IPR048932">
    <property type="entry name" value="Rhamnosid-like_N_bacteroidetes"/>
</dbReference>
<dbReference type="Pfam" id="PF17389">
    <property type="entry name" value="Bac_rhamnosid6H"/>
    <property type="match status" value="1"/>
</dbReference>
<gene>
    <name evidence="3" type="ORF">BEI61_01728</name>
</gene>
<organism evidence="3 4">
    <name type="scientific">Eisenbergiella tayi</name>
    <dbReference type="NCBI Taxonomy" id="1432052"/>
    <lineage>
        <taxon>Bacteria</taxon>
        <taxon>Bacillati</taxon>
        <taxon>Bacillota</taxon>
        <taxon>Clostridia</taxon>
        <taxon>Lachnospirales</taxon>
        <taxon>Lachnospiraceae</taxon>
        <taxon>Eisenbergiella</taxon>
    </lineage>
</organism>
<dbReference type="EMBL" id="MCGH01000002">
    <property type="protein sequence ID" value="ODM05839.1"/>
    <property type="molecule type" value="Genomic_DNA"/>
</dbReference>
<dbReference type="GO" id="GO:0005975">
    <property type="term" value="P:carbohydrate metabolic process"/>
    <property type="evidence" value="ECO:0007669"/>
    <property type="project" value="InterPro"/>
</dbReference>